<feature type="domain" description="Peptidase S8/S53" evidence="9">
    <location>
        <begin position="143"/>
        <end position="375"/>
    </location>
</feature>
<evidence type="ECO:0000313" key="11">
    <source>
        <dbReference type="EMBL" id="KAF2152234.1"/>
    </source>
</evidence>
<keyword evidence="3 8" id="KW-0732">Signal</keyword>
<dbReference type="GO" id="GO:0005576">
    <property type="term" value="C:extracellular region"/>
    <property type="evidence" value="ECO:0007669"/>
    <property type="project" value="UniProtKB-ARBA"/>
</dbReference>
<evidence type="ECO:0000256" key="2">
    <source>
        <dbReference type="ARBA" id="ARBA00022670"/>
    </source>
</evidence>
<evidence type="ECO:0000313" key="12">
    <source>
        <dbReference type="Proteomes" id="UP000799439"/>
    </source>
</evidence>
<dbReference type="InterPro" id="IPR015500">
    <property type="entry name" value="Peptidase_S8_subtilisin-rel"/>
</dbReference>
<sequence>MLAALLLCSSTLGSSFGPPEQGLDQSDKYIVTLKPGVDVLQHLALVRHIHARNQKHKPHNGIYHGITYHYSISDFQAYAGHFHPDAVDQIKSIEDVEDIETDKIFTLDSIMKQDEPPYALNLISHRGLGQDHKGYSYDKSAGQGTYAYVIDSGVEVDHQDFEGRAFHGHTVDPNMPEGDDVGHGTFVAGIIGSKTFGVAKKCELISVKTFEKRAAHASTIMMGYDWAVKDILLSKRERNSVINMSLGGPLHKSFNRAIDKAFGMGITTVVSAGNNNEDVANHSPASAAGAISVAATDAYRVRAPFSNWGSVSLFATGQRVSSTWPTETNDANRTFSGTSYAAPYVAGIALYLQGISCFSNSNSLKRTILQLATPKVVGDSKGSTNLFAYNNGGSRLGVRGPCLGG</sequence>
<dbReference type="Gene3D" id="3.30.70.80">
    <property type="entry name" value="Peptidase S8 propeptide/proteinase inhibitor I9"/>
    <property type="match status" value="1"/>
</dbReference>
<dbReference type="InterPro" id="IPR022398">
    <property type="entry name" value="Peptidase_S8_His-AS"/>
</dbReference>
<dbReference type="GO" id="GO:0004252">
    <property type="term" value="F:serine-type endopeptidase activity"/>
    <property type="evidence" value="ECO:0007669"/>
    <property type="project" value="UniProtKB-UniRule"/>
</dbReference>
<dbReference type="InterPro" id="IPR036852">
    <property type="entry name" value="Peptidase_S8/S53_dom_sf"/>
</dbReference>
<evidence type="ECO:0000256" key="1">
    <source>
        <dbReference type="ARBA" id="ARBA00011073"/>
    </source>
</evidence>
<gene>
    <name evidence="11" type="ORF">K461DRAFT_225731</name>
</gene>
<comment type="similarity">
    <text evidence="1 6 7">Belongs to the peptidase S8 family.</text>
</comment>
<dbReference type="InterPro" id="IPR023828">
    <property type="entry name" value="Peptidase_S8_Ser-AS"/>
</dbReference>
<evidence type="ECO:0000256" key="8">
    <source>
        <dbReference type="SAM" id="SignalP"/>
    </source>
</evidence>
<feature type="signal peptide" evidence="8">
    <location>
        <begin position="1"/>
        <end position="15"/>
    </location>
</feature>
<dbReference type="Gene3D" id="3.40.50.200">
    <property type="entry name" value="Peptidase S8/S53 domain"/>
    <property type="match status" value="1"/>
</dbReference>
<name>A0A9P4MJM9_9PEZI</name>
<dbReference type="SUPFAM" id="SSF52743">
    <property type="entry name" value="Subtilisin-like"/>
    <property type="match status" value="1"/>
</dbReference>
<keyword evidence="2 6" id="KW-0645">Protease</keyword>
<evidence type="ECO:0000256" key="3">
    <source>
        <dbReference type="ARBA" id="ARBA00022729"/>
    </source>
</evidence>
<keyword evidence="12" id="KW-1185">Reference proteome</keyword>
<dbReference type="PANTHER" id="PTHR43806:SF58">
    <property type="entry name" value="ALKALINE PROTEASE 1-RELATED"/>
    <property type="match status" value="1"/>
</dbReference>
<keyword evidence="4 6" id="KW-0378">Hydrolase</keyword>
<dbReference type="PROSITE" id="PS00138">
    <property type="entry name" value="SUBTILASE_SER"/>
    <property type="match status" value="1"/>
</dbReference>
<organism evidence="11 12">
    <name type="scientific">Myriangium duriaei CBS 260.36</name>
    <dbReference type="NCBI Taxonomy" id="1168546"/>
    <lineage>
        <taxon>Eukaryota</taxon>
        <taxon>Fungi</taxon>
        <taxon>Dikarya</taxon>
        <taxon>Ascomycota</taxon>
        <taxon>Pezizomycotina</taxon>
        <taxon>Dothideomycetes</taxon>
        <taxon>Dothideomycetidae</taxon>
        <taxon>Myriangiales</taxon>
        <taxon>Myriangiaceae</taxon>
        <taxon>Myriangium</taxon>
    </lineage>
</organism>
<evidence type="ECO:0000256" key="6">
    <source>
        <dbReference type="PROSITE-ProRule" id="PRU01240"/>
    </source>
</evidence>
<dbReference type="InterPro" id="IPR023827">
    <property type="entry name" value="Peptidase_S8_Asp-AS"/>
</dbReference>
<dbReference type="SUPFAM" id="SSF54897">
    <property type="entry name" value="Protease propeptides/inhibitors"/>
    <property type="match status" value="1"/>
</dbReference>
<protein>
    <submittedName>
        <fullName evidence="11">Oryzin</fullName>
    </submittedName>
</protein>
<proteinExistence type="inferred from homology"/>
<dbReference type="InterPro" id="IPR037045">
    <property type="entry name" value="S8pro/Inhibitor_I9_sf"/>
</dbReference>
<dbReference type="PANTHER" id="PTHR43806">
    <property type="entry name" value="PEPTIDASE S8"/>
    <property type="match status" value="1"/>
</dbReference>
<reference evidence="11" key="1">
    <citation type="journal article" date="2020" name="Stud. Mycol.">
        <title>101 Dothideomycetes genomes: a test case for predicting lifestyles and emergence of pathogens.</title>
        <authorList>
            <person name="Haridas S."/>
            <person name="Albert R."/>
            <person name="Binder M."/>
            <person name="Bloem J."/>
            <person name="Labutti K."/>
            <person name="Salamov A."/>
            <person name="Andreopoulos B."/>
            <person name="Baker S."/>
            <person name="Barry K."/>
            <person name="Bills G."/>
            <person name="Bluhm B."/>
            <person name="Cannon C."/>
            <person name="Castanera R."/>
            <person name="Culley D."/>
            <person name="Daum C."/>
            <person name="Ezra D."/>
            <person name="Gonzalez J."/>
            <person name="Henrissat B."/>
            <person name="Kuo A."/>
            <person name="Liang C."/>
            <person name="Lipzen A."/>
            <person name="Lutzoni F."/>
            <person name="Magnuson J."/>
            <person name="Mondo S."/>
            <person name="Nolan M."/>
            <person name="Ohm R."/>
            <person name="Pangilinan J."/>
            <person name="Park H.-J."/>
            <person name="Ramirez L."/>
            <person name="Alfaro M."/>
            <person name="Sun H."/>
            <person name="Tritt A."/>
            <person name="Yoshinaga Y."/>
            <person name="Zwiers L.-H."/>
            <person name="Turgeon B."/>
            <person name="Goodwin S."/>
            <person name="Spatafora J."/>
            <person name="Crous P."/>
            <person name="Grigoriev I."/>
        </authorList>
    </citation>
    <scope>NUCLEOTIDE SEQUENCE</scope>
    <source>
        <strain evidence="11">CBS 260.36</strain>
    </source>
</reference>
<evidence type="ECO:0000256" key="7">
    <source>
        <dbReference type="RuleBase" id="RU003355"/>
    </source>
</evidence>
<dbReference type="OrthoDB" id="206201at2759"/>
<dbReference type="PROSITE" id="PS00136">
    <property type="entry name" value="SUBTILASE_ASP"/>
    <property type="match status" value="1"/>
</dbReference>
<evidence type="ECO:0000259" key="10">
    <source>
        <dbReference type="Pfam" id="PF05922"/>
    </source>
</evidence>
<feature type="domain" description="Inhibitor I9" evidence="10">
    <location>
        <begin position="28"/>
        <end position="107"/>
    </location>
</feature>
<dbReference type="PRINTS" id="PR00723">
    <property type="entry name" value="SUBTILISIN"/>
</dbReference>
<comment type="caution">
    <text evidence="11">The sequence shown here is derived from an EMBL/GenBank/DDBJ whole genome shotgun (WGS) entry which is preliminary data.</text>
</comment>
<dbReference type="Proteomes" id="UP000799439">
    <property type="component" value="Unassembled WGS sequence"/>
</dbReference>
<dbReference type="InterPro" id="IPR034193">
    <property type="entry name" value="PCSK9_ProteinaseK-like"/>
</dbReference>
<feature type="active site" description="Charge relay system" evidence="6">
    <location>
        <position position="339"/>
    </location>
</feature>
<dbReference type="CDD" id="cd04077">
    <property type="entry name" value="Peptidases_S8_PCSK9_ProteinaseK_like"/>
    <property type="match status" value="1"/>
</dbReference>
<feature type="chain" id="PRO_5040430088" evidence="8">
    <location>
        <begin position="16"/>
        <end position="405"/>
    </location>
</feature>
<dbReference type="PROSITE" id="PS51892">
    <property type="entry name" value="SUBTILASE"/>
    <property type="match status" value="1"/>
</dbReference>
<accession>A0A9P4MJM9</accession>
<dbReference type="PROSITE" id="PS00137">
    <property type="entry name" value="SUBTILASE_HIS"/>
    <property type="match status" value="1"/>
</dbReference>
<dbReference type="Pfam" id="PF05922">
    <property type="entry name" value="Inhibitor_I9"/>
    <property type="match status" value="1"/>
</dbReference>
<dbReference type="Pfam" id="PF00082">
    <property type="entry name" value="Peptidase_S8"/>
    <property type="match status" value="1"/>
</dbReference>
<dbReference type="InterPro" id="IPR000209">
    <property type="entry name" value="Peptidase_S8/S53_dom"/>
</dbReference>
<feature type="active site" description="Charge relay system" evidence="6">
    <location>
        <position position="183"/>
    </location>
</feature>
<evidence type="ECO:0000259" key="9">
    <source>
        <dbReference type="Pfam" id="PF00082"/>
    </source>
</evidence>
<dbReference type="GO" id="GO:0006508">
    <property type="term" value="P:proteolysis"/>
    <property type="evidence" value="ECO:0007669"/>
    <property type="project" value="UniProtKB-KW"/>
</dbReference>
<feature type="active site" description="Charge relay system" evidence="6">
    <location>
        <position position="151"/>
    </location>
</feature>
<keyword evidence="5 6" id="KW-0720">Serine protease</keyword>
<dbReference type="InterPro" id="IPR050131">
    <property type="entry name" value="Peptidase_S8_subtilisin-like"/>
</dbReference>
<dbReference type="EMBL" id="ML996086">
    <property type="protein sequence ID" value="KAF2152234.1"/>
    <property type="molecule type" value="Genomic_DNA"/>
</dbReference>
<evidence type="ECO:0000256" key="4">
    <source>
        <dbReference type="ARBA" id="ARBA00022801"/>
    </source>
</evidence>
<dbReference type="AlphaFoldDB" id="A0A9P4MJM9"/>
<dbReference type="InterPro" id="IPR010259">
    <property type="entry name" value="S8pro/Inhibitor_I9"/>
</dbReference>
<evidence type="ECO:0000256" key="5">
    <source>
        <dbReference type="ARBA" id="ARBA00022825"/>
    </source>
</evidence>